<feature type="signal peptide" evidence="1">
    <location>
        <begin position="1"/>
        <end position="22"/>
    </location>
</feature>
<dbReference type="PANTHER" id="PTHR43340">
    <property type="entry name" value="HYPOXANTHINE-GUANINE PHOSPHORIBOSYLTRANSFERASE"/>
    <property type="match status" value="1"/>
</dbReference>
<dbReference type="GO" id="GO:0005829">
    <property type="term" value="C:cytosol"/>
    <property type="evidence" value="ECO:0007669"/>
    <property type="project" value="TreeGrafter"/>
</dbReference>
<dbReference type="GO" id="GO:0000287">
    <property type="term" value="F:magnesium ion binding"/>
    <property type="evidence" value="ECO:0007669"/>
    <property type="project" value="TreeGrafter"/>
</dbReference>
<dbReference type="Gene3D" id="3.40.50.2020">
    <property type="match status" value="1"/>
</dbReference>
<dbReference type="GO" id="GO:0004422">
    <property type="term" value="F:hypoxanthine phosphoribosyltransferase activity"/>
    <property type="evidence" value="ECO:0007669"/>
    <property type="project" value="TreeGrafter"/>
</dbReference>
<evidence type="ECO:0000256" key="1">
    <source>
        <dbReference type="SAM" id="SignalP"/>
    </source>
</evidence>
<dbReference type="InterPro" id="IPR050408">
    <property type="entry name" value="HGPRT"/>
</dbReference>
<accession>A0A9P7ZXV9</accession>
<dbReference type="FunFam" id="3.40.50.2020:FF:000053">
    <property type="entry name" value="Hypoxanthine phosphoribosyltransferase"/>
    <property type="match status" value="1"/>
</dbReference>
<sequence>MRCKANAVVPLIVFFFPASVSINHSDSNRPPVPSFTHLTYKTMDPKMWIDINTESFQYSLDHFVIPDHYETALKSVLIPHGVIMDRVEKLAKLIVQEATGPLVVCCVLKGGHQFFADLVNYIKKNVTRGGNSVPLSLEFIKVKSYSGETSGDVKLSLTDEECKEFSGKNILIVEDIIDTGKTMVQLLAKLRKFSPESVKVASLLIKKTPLSNGYIPDYVGFAIPNAFVVGYALDYNESSSATLMSKIDEADVRIRYTNGCTPELAPSRADILGGPMPQRH</sequence>
<dbReference type="GO" id="GO:0032263">
    <property type="term" value="P:GMP salvage"/>
    <property type="evidence" value="ECO:0007669"/>
    <property type="project" value="TreeGrafter"/>
</dbReference>
<comment type="caution">
    <text evidence="3">The sequence shown here is derived from an EMBL/GenBank/DDBJ whole genome shotgun (WGS) entry which is preliminary data.</text>
</comment>
<name>A0A9P7ZXV9_MORAP</name>
<dbReference type="GO" id="GO:0006178">
    <property type="term" value="P:guanine salvage"/>
    <property type="evidence" value="ECO:0007669"/>
    <property type="project" value="TreeGrafter"/>
</dbReference>
<dbReference type="AlphaFoldDB" id="A0A9P7ZXV9"/>
<dbReference type="PANTHER" id="PTHR43340:SF1">
    <property type="entry name" value="HYPOXANTHINE PHOSPHORIBOSYLTRANSFERASE"/>
    <property type="match status" value="1"/>
</dbReference>
<dbReference type="CDD" id="cd06223">
    <property type="entry name" value="PRTases_typeI"/>
    <property type="match status" value="1"/>
</dbReference>
<reference evidence="3" key="1">
    <citation type="submission" date="2021-07" db="EMBL/GenBank/DDBJ databases">
        <title>Draft genome of Mortierella alpina, strain LL118, isolated from an aspen leaf litter sample.</title>
        <authorList>
            <person name="Yang S."/>
            <person name="Vinatzer B.A."/>
        </authorList>
    </citation>
    <scope>NUCLEOTIDE SEQUENCE</scope>
    <source>
        <strain evidence="3">LL118</strain>
    </source>
</reference>
<protein>
    <recommendedName>
        <fullName evidence="2">Phosphoribosyltransferase domain-containing protein</fullName>
    </recommendedName>
</protein>
<evidence type="ECO:0000313" key="4">
    <source>
        <dbReference type="Proteomes" id="UP000717515"/>
    </source>
</evidence>
<feature type="domain" description="Phosphoribosyltransferase" evidence="2">
    <location>
        <begin position="83"/>
        <end position="235"/>
    </location>
</feature>
<dbReference type="SUPFAM" id="SSF53271">
    <property type="entry name" value="PRTase-like"/>
    <property type="match status" value="1"/>
</dbReference>
<organism evidence="3 4">
    <name type="scientific">Mortierella alpina</name>
    <name type="common">Oleaginous fungus</name>
    <name type="synonym">Mortierella renispora</name>
    <dbReference type="NCBI Taxonomy" id="64518"/>
    <lineage>
        <taxon>Eukaryota</taxon>
        <taxon>Fungi</taxon>
        <taxon>Fungi incertae sedis</taxon>
        <taxon>Mucoromycota</taxon>
        <taxon>Mortierellomycotina</taxon>
        <taxon>Mortierellomycetes</taxon>
        <taxon>Mortierellales</taxon>
        <taxon>Mortierellaceae</taxon>
        <taxon>Mortierella</taxon>
    </lineage>
</organism>
<dbReference type="InterPro" id="IPR029057">
    <property type="entry name" value="PRTase-like"/>
</dbReference>
<dbReference type="GO" id="GO:0046100">
    <property type="term" value="P:hypoxanthine metabolic process"/>
    <property type="evidence" value="ECO:0007669"/>
    <property type="project" value="TreeGrafter"/>
</dbReference>
<dbReference type="EMBL" id="JAIFTL010000270">
    <property type="protein sequence ID" value="KAG9320657.1"/>
    <property type="molecule type" value="Genomic_DNA"/>
</dbReference>
<proteinExistence type="predicted"/>
<evidence type="ECO:0000313" key="3">
    <source>
        <dbReference type="EMBL" id="KAG9320657.1"/>
    </source>
</evidence>
<gene>
    <name evidence="3" type="ORF">KVV02_002359</name>
</gene>
<dbReference type="InterPro" id="IPR000836">
    <property type="entry name" value="PRTase_dom"/>
</dbReference>
<dbReference type="Proteomes" id="UP000717515">
    <property type="component" value="Unassembled WGS sequence"/>
</dbReference>
<dbReference type="Pfam" id="PF00156">
    <property type="entry name" value="Pribosyltran"/>
    <property type="match status" value="1"/>
</dbReference>
<evidence type="ECO:0000259" key="2">
    <source>
        <dbReference type="Pfam" id="PF00156"/>
    </source>
</evidence>
<keyword evidence="1" id="KW-0732">Signal</keyword>
<feature type="chain" id="PRO_5040276940" description="Phosphoribosyltransferase domain-containing protein" evidence="1">
    <location>
        <begin position="23"/>
        <end position="280"/>
    </location>
</feature>
<dbReference type="GO" id="GO:0032264">
    <property type="term" value="P:IMP salvage"/>
    <property type="evidence" value="ECO:0007669"/>
    <property type="project" value="TreeGrafter"/>
</dbReference>